<comment type="catalytic activity">
    <reaction evidence="15">
        <text>androst-4-ene-3,17-dione + NADPH + H(+) = 5alpha-androstan-3,17-dione + NADP(+)</text>
        <dbReference type="Rhea" id="RHEA:50816"/>
        <dbReference type="ChEBI" id="CHEBI:15378"/>
        <dbReference type="ChEBI" id="CHEBI:15994"/>
        <dbReference type="ChEBI" id="CHEBI:16422"/>
        <dbReference type="ChEBI" id="CHEBI:57783"/>
        <dbReference type="ChEBI" id="CHEBI:58349"/>
    </reaction>
    <physiologicalReaction direction="right-to-left" evidence="15">
        <dbReference type="Rhea" id="RHEA:50818"/>
    </physiologicalReaction>
</comment>
<feature type="transmembrane region" description="Helical" evidence="19">
    <location>
        <begin position="331"/>
        <end position="357"/>
    </location>
</feature>
<comment type="function">
    <text evidence="12">Plays a key role in early steps of protein N-linked glycosylation by being involved in the conversion of polyprenol into dolichol. Acts as a polyprenal reductase that mediates the reduction of polyprenal into dolichal in a NADP-dependent mechanism. Dolichols are required for the synthesis of dolichol-linked monosaccharides and the oligosaccharide precursor used for N-glycosylation. Also able to convert testosterone (T) into 5-alpha-dihydrotestosterone (DHT).</text>
</comment>
<dbReference type="InterPro" id="IPR001104">
    <property type="entry name" value="3-oxo-5_a-steroid_4-DH_C"/>
</dbReference>
<dbReference type="GO" id="GO:0047751">
    <property type="term" value="F:3-oxo-5-alpha-steroid 4-dehydrogenase (NADP+) activity"/>
    <property type="evidence" value="ECO:0007669"/>
    <property type="project" value="UniProtKB-UniRule"/>
</dbReference>
<comment type="subcellular location">
    <subcellularLocation>
        <location evidence="1">Endoplasmic reticulum membrane</location>
        <topology evidence="1">Multi-pass membrane protein</topology>
    </subcellularLocation>
</comment>
<evidence type="ECO:0000313" key="23">
    <source>
        <dbReference type="Proteomes" id="UP000694892"/>
    </source>
</evidence>
<dbReference type="EC" id="1.3.1.22" evidence="3 19"/>
<evidence type="ECO:0000256" key="1">
    <source>
        <dbReference type="ARBA" id="ARBA00004477"/>
    </source>
</evidence>
<evidence type="ECO:0000256" key="5">
    <source>
        <dbReference type="ARBA" id="ARBA00022692"/>
    </source>
</evidence>
<feature type="domain" description="3-oxo-5-alpha-steroid 4-dehydrogenase C-terminal" evidence="21">
    <location>
        <begin position="242"/>
        <end position="389"/>
    </location>
</feature>
<name>A0A974DX14_XENLA</name>
<evidence type="ECO:0000256" key="14">
    <source>
        <dbReference type="ARBA" id="ARBA00047186"/>
    </source>
</evidence>
<dbReference type="InterPro" id="IPR039698">
    <property type="entry name" value="Dfg10/SRD5A3"/>
</dbReference>
<comment type="similarity">
    <text evidence="13 19">Belongs to the steroid 5-alpha reductase family. Polyprenal reductase subfamily.</text>
</comment>
<evidence type="ECO:0000259" key="21">
    <source>
        <dbReference type="Pfam" id="PF02544"/>
    </source>
</evidence>
<dbReference type="GO" id="GO:0005789">
    <property type="term" value="C:endoplasmic reticulum membrane"/>
    <property type="evidence" value="ECO:0007669"/>
    <property type="project" value="UniProtKB-SubCell"/>
</dbReference>
<evidence type="ECO:0000256" key="11">
    <source>
        <dbReference type="ARBA" id="ARBA00023136"/>
    </source>
</evidence>
<sequence>MMIIIIIISSSVSSLQMANFQCPIHLVYQEGAAEYSQLILYLGQDYPPPSMWAWSLGRRLLTGREDDTWYNMLLVQLLPPGVSLLALVWLVLDVAFLSALLLYLLRGCDCGRSLLCSVFHDLIRYGKTKVGRQRPAWLQWFDIPKRCFWHFYCVSLIWNGFLLWILHRLLFQSVPVPEWIQVVLRFLRAGSEPQILDRELSAVLALALLWLHSLRRLLECLFVSVFSNGTIHFVQYCFGLGYYILIGITVLSYCSLDTQTVSLDDLLPQGHWYHILGLTLYIWASLHQYRCHCILANLRKSASGTIMHLNYAIPTGDWFEKVSCPHYLAELLIYLSIAVVFGPLNTIWWLVVLYVLFSQALAAVLCHEFYHEKFDSYPIHRNAFIPFIF</sequence>
<gene>
    <name evidence="22" type="ORF">XELAEV_18005290mg</name>
</gene>
<feature type="chain" id="PRO_5037606519" description="Polyprenal reductase" evidence="20">
    <location>
        <begin position="18"/>
        <end position="389"/>
    </location>
</feature>
<keyword evidence="7 19" id="KW-0521">NADP</keyword>
<comment type="catalytic activity">
    <reaction evidence="18 19">
        <text>a di-trans,poly-cis-dolichal + NADP(+) = a di-trans,poly-cis-polyprenal + NADPH + H(+)</text>
        <dbReference type="Rhea" id="RHEA:80727"/>
        <dbReference type="Rhea" id="RHEA-COMP:19536"/>
        <dbReference type="Rhea" id="RHEA-COMP:19537"/>
        <dbReference type="ChEBI" id="CHEBI:15378"/>
        <dbReference type="ChEBI" id="CHEBI:57783"/>
        <dbReference type="ChEBI" id="CHEBI:58349"/>
        <dbReference type="ChEBI" id="CHEBI:231623"/>
        <dbReference type="ChEBI" id="CHEBI:231637"/>
        <dbReference type="EC" id="1.3.1.94"/>
    </reaction>
    <physiologicalReaction direction="right-to-left" evidence="18 19">
        <dbReference type="Rhea" id="RHEA:80729"/>
    </physiologicalReaction>
</comment>
<evidence type="ECO:0000256" key="9">
    <source>
        <dbReference type="ARBA" id="ARBA00023002"/>
    </source>
</evidence>
<feature type="transmembrane region" description="Helical" evidence="19">
    <location>
        <begin position="82"/>
        <end position="105"/>
    </location>
</feature>
<accession>A0A974DX14</accession>
<evidence type="ECO:0000256" key="12">
    <source>
        <dbReference type="ARBA" id="ARBA00045898"/>
    </source>
</evidence>
<feature type="transmembrane region" description="Helical" evidence="19">
    <location>
        <begin position="147"/>
        <end position="166"/>
    </location>
</feature>
<keyword evidence="11 19" id="KW-0472">Membrane</keyword>
<dbReference type="GO" id="GO:0160198">
    <property type="term" value="F:polyprenal reductase activity"/>
    <property type="evidence" value="ECO:0007669"/>
    <property type="project" value="UniProtKB-EC"/>
</dbReference>
<dbReference type="PANTHER" id="PTHR14624:SF0">
    <property type="entry name" value="POLYPRENOL REDUCTASE"/>
    <property type="match status" value="1"/>
</dbReference>
<dbReference type="FunFam" id="1.20.120.1630:FF:000021">
    <property type="entry name" value="Polyprenol reductase 1"/>
    <property type="match status" value="1"/>
</dbReference>
<protein>
    <recommendedName>
        <fullName evidence="14 19">Polyprenal reductase</fullName>
        <ecNumber evidence="3 19">1.3.1.22</ecNumber>
        <ecNumber evidence="4 19">1.3.1.94</ecNumber>
    </recommendedName>
</protein>
<keyword evidence="6 19" id="KW-0256">Endoplasmic reticulum</keyword>
<evidence type="ECO:0000256" key="20">
    <source>
        <dbReference type="SAM" id="SignalP"/>
    </source>
</evidence>
<dbReference type="GO" id="GO:0006488">
    <property type="term" value="P:dolichol-linked oligosaccharide biosynthetic process"/>
    <property type="evidence" value="ECO:0007669"/>
    <property type="project" value="UniProtKB-UniRule"/>
</dbReference>
<evidence type="ECO:0000256" key="13">
    <source>
        <dbReference type="ARBA" id="ARBA00046320"/>
    </source>
</evidence>
<comment type="catalytic activity">
    <reaction evidence="16">
        <text>a 3-oxo-5alpha-steroid + NADP(+) = a 3-oxo-Delta(4)-steroid + NADPH + H(+)</text>
        <dbReference type="Rhea" id="RHEA:54384"/>
        <dbReference type="ChEBI" id="CHEBI:13601"/>
        <dbReference type="ChEBI" id="CHEBI:15378"/>
        <dbReference type="ChEBI" id="CHEBI:47909"/>
        <dbReference type="ChEBI" id="CHEBI:57783"/>
        <dbReference type="ChEBI" id="CHEBI:58349"/>
        <dbReference type="EC" id="1.3.1.22"/>
    </reaction>
    <physiologicalReaction direction="right-to-left" evidence="16">
        <dbReference type="Rhea" id="RHEA:54386"/>
    </physiologicalReaction>
</comment>
<keyword evidence="10" id="KW-0443">Lipid metabolism</keyword>
<evidence type="ECO:0000256" key="2">
    <source>
        <dbReference type="ARBA" id="ARBA00004922"/>
    </source>
</evidence>
<keyword evidence="5 19" id="KW-0812">Transmembrane</keyword>
<evidence type="ECO:0000256" key="4">
    <source>
        <dbReference type="ARBA" id="ARBA00012522"/>
    </source>
</evidence>
<evidence type="ECO:0000313" key="22">
    <source>
        <dbReference type="EMBL" id="OCT99508.1"/>
    </source>
</evidence>
<reference evidence="23" key="1">
    <citation type="journal article" date="2016" name="Nature">
        <title>Genome evolution in the allotetraploid frog Xenopus laevis.</title>
        <authorList>
            <person name="Session A.M."/>
            <person name="Uno Y."/>
            <person name="Kwon T."/>
            <person name="Chapman J.A."/>
            <person name="Toyoda A."/>
            <person name="Takahashi S."/>
            <person name="Fukui A."/>
            <person name="Hikosaka A."/>
            <person name="Suzuki A."/>
            <person name="Kondo M."/>
            <person name="van Heeringen S.J."/>
            <person name="Quigley I."/>
            <person name="Heinz S."/>
            <person name="Ogino H."/>
            <person name="Ochi H."/>
            <person name="Hellsten U."/>
            <person name="Lyons J.B."/>
            <person name="Simakov O."/>
            <person name="Putnam N."/>
            <person name="Stites J."/>
            <person name="Kuroki Y."/>
            <person name="Tanaka T."/>
            <person name="Michiue T."/>
            <person name="Watanabe M."/>
            <person name="Bogdanovic O."/>
            <person name="Lister R."/>
            <person name="Georgiou G."/>
            <person name="Paranjpe S.S."/>
            <person name="van Kruijsbergen I."/>
            <person name="Shu S."/>
            <person name="Carlson J."/>
            <person name="Kinoshita T."/>
            <person name="Ohta Y."/>
            <person name="Mawaribuchi S."/>
            <person name="Jenkins J."/>
            <person name="Grimwood J."/>
            <person name="Schmutz J."/>
            <person name="Mitros T."/>
            <person name="Mozaffari S.V."/>
            <person name="Suzuki Y."/>
            <person name="Haramoto Y."/>
            <person name="Yamamoto T.S."/>
            <person name="Takagi C."/>
            <person name="Heald R."/>
            <person name="Miller K."/>
            <person name="Haudenschild C."/>
            <person name="Kitzman J."/>
            <person name="Nakayama T."/>
            <person name="Izutsu Y."/>
            <person name="Robert J."/>
            <person name="Fortriede J."/>
            <person name="Burns K."/>
            <person name="Lotay V."/>
            <person name="Karimi K."/>
            <person name="Yasuoka Y."/>
            <person name="Dichmann D.S."/>
            <person name="Flajnik M.F."/>
            <person name="Houston D.W."/>
            <person name="Shendure J."/>
            <person name="DuPasquier L."/>
            <person name="Vize P.D."/>
            <person name="Zorn A.M."/>
            <person name="Ito M."/>
            <person name="Marcotte E.M."/>
            <person name="Wallingford J.B."/>
            <person name="Ito Y."/>
            <person name="Asashima M."/>
            <person name="Ueno N."/>
            <person name="Matsuda Y."/>
            <person name="Veenstra G.J."/>
            <person name="Fujiyama A."/>
            <person name="Harland R.M."/>
            <person name="Taira M."/>
            <person name="Rokhsar D.S."/>
        </authorList>
    </citation>
    <scope>NUCLEOTIDE SEQUENCE [LARGE SCALE GENOMIC DNA]</scope>
    <source>
        <strain evidence="23">J</strain>
    </source>
</reference>
<proteinExistence type="inferred from homology"/>
<evidence type="ECO:0000256" key="16">
    <source>
        <dbReference type="ARBA" id="ARBA00048765"/>
    </source>
</evidence>
<dbReference type="Pfam" id="PF02544">
    <property type="entry name" value="Steroid_dh"/>
    <property type="match status" value="1"/>
</dbReference>
<evidence type="ECO:0000256" key="8">
    <source>
        <dbReference type="ARBA" id="ARBA00022989"/>
    </source>
</evidence>
<dbReference type="PROSITE" id="PS50244">
    <property type="entry name" value="S5A_REDUCTASE"/>
    <property type="match status" value="1"/>
</dbReference>
<dbReference type="GO" id="GO:0016095">
    <property type="term" value="P:polyprenol catabolic process"/>
    <property type="evidence" value="ECO:0007669"/>
    <property type="project" value="UniProtKB-UniRule"/>
</dbReference>
<evidence type="ECO:0000256" key="10">
    <source>
        <dbReference type="ARBA" id="ARBA00023098"/>
    </source>
</evidence>
<dbReference type="AlphaFoldDB" id="A0A974DX14"/>
<dbReference type="EMBL" id="CM004466">
    <property type="protein sequence ID" value="OCT99508.1"/>
    <property type="molecule type" value="Genomic_DNA"/>
</dbReference>
<evidence type="ECO:0000256" key="15">
    <source>
        <dbReference type="ARBA" id="ARBA00048095"/>
    </source>
</evidence>
<keyword evidence="20" id="KW-0732">Signal</keyword>
<dbReference type="OMA" id="RFYETNF"/>
<dbReference type="Proteomes" id="UP000694892">
    <property type="component" value="Chromosome 1L"/>
</dbReference>
<comment type="pathway">
    <text evidence="2 19">Protein modification; protein glycosylation.</text>
</comment>
<evidence type="ECO:0000256" key="7">
    <source>
        <dbReference type="ARBA" id="ARBA00022857"/>
    </source>
</evidence>
<dbReference type="GO" id="GO:0102389">
    <property type="term" value="F:polyprenol reductase activity"/>
    <property type="evidence" value="ECO:0007669"/>
    <property type="project" value="UniProtKB-UniRule"/>
</dbReference>
<dbReference type="EC" id="1.3.1.94" evidence="4 19"/>
<feature type="transmembrane region" description="Helical" evidence="19">
    <location>
        <begin position="230"/>
        <end position="251"/>
    </location>
</feature>
<feature type="signal peptide" evidence="20">
    <location>
        <begin position="1"/>
        <end position="17"/>
    </location>
</feature>
<keyword evidence="9 19" id="KW-0560">Oxidoreductase</keyword>
<comment type="catalytic activity">
    <reaction evidence="17">
        <text>17beta-hydroxy-5alpha-androstan-3-one + NADP(+) = testosterone + NADPH + H(+)</text>
        <dbReference type="Rhea" id="RHEA:50820"/>
        <dbReference type="ChEBI" id="CHEBI:15378"/>
        <dbReference type="ChEBI" id="CHEBI:16330"/>
        <dbReference type="ChEBI" id="CHEBI:17347"/>
        <dbReference type="ChEBI" id="CHEBI:57783"/>
        <dbReference type="ChEBI" id="CHEBI:58349"/>
        <dbReference type="EC" id="1.3.1.22"/>
    </reaction>
    <physiologicalReaction direction="right-to-left" evidence="17">
        <dbReference type="Rhea" id="RHEA:50822"/>
    </physiologicalReaction>
</comment>
<evidence type="ECO:0000256" key="3">
    <source>
        <dbReference type="ARBA" id="ARBA00012049"/>
    </source>
</evidence>
<evidence type="ECO:0000256" key="18">
    <source>
        <dbReference type="ARBA" id="ARBA00049427"/>
    </source>
</evidence>
<evidence type="ECO:0000256" key="6">
    <source>
        <dbReference type="ARBA" id="ARBA00022824"/>
    </source>
</evidence>
<dbReference type="PANTHER" id="PTHR14624">
    <property type="entry name" value="DFG10 PROTEIN"/>
    <property type="match status" value="1"/>
</dbReference>
<keyword evidence="8 19" id="KW-1133">Transmembrane helix</keyword>
<evidence type="ECO:0000256" key="17">
    <source>
        <dbReference type="ARBA" id="ARBA00049397"/>
    </source>
</evidence>
<evidence type="ECO:0000256" key="19">
    <source>
        <dbReference type="RuleBase" id="RU367081"/>
    </source>
</evidence>
<organism evidence="22 23">
    <name type="scientific">Xenopus laevis</name>
    <name type="common">African clawed frog</name>
    <dbReference type="NCBI Taxonomy" id="8355"/>
    <lineage>
        <taxon>Eukaryota</taxon>
        <taxon>Metazoa</taxon>
        <taxon>Chordata</taxon>
        <taxon>Craniata</taxon>
        <taxon>Vertebrata</taxon>
        <taxon>Euteleostomi</taxon>
        <taxon>Amphibia</taxon>
        <taxon>Batrachia</taxon>
        <taxon>Anura</taxon>
        <taxon>Pipoidea</taxon>
        <taxon>Pipidae</taxon>
        <taxon>Xenopodinae</taxon>
        <taxon>Xenopus</taxon>
        <taxon>Xenopus</taxon>
    </lineage>
</organism>